<dbReference type="InterPro" id="IPR036047">
    <property type="entry name" value="F-box-like_dom_sf"/>
</dbReference>
<dbReference type="NCBIfam" id="TIGR01640">
    <property type="entry name" value="F_box_assoc_1"/>
    <property type="match status" value="1"/>
</dbReference>
<gene>
    <name evidence="2" type="ORF">TAV2_LOCUS21751</name>
</gene>
<dbReference type="InterPro" id="IPR001810">
    <property type="entry name" value="F-box_dom"/>
</dbReference>
<dbReference type="SMART" id="SM00256">
    <property type="entry name" value="FBOX"/>
    <property type="match status" value="1"/>
</dbReference>
<reference evidence="2 3" key="1">
    <citation type="submission" date="2022-03" db="EMBL/GenBank/DDBJ databases">
        <authorList>
            <person name="Nunn A."/>
            <person name="Chopra R."/>
            <person name="Nunn A."/>
            <person name="Contreras Garrido A."/>
        </authorList>
    </citation>
    <scope>NUCLEOTIDE SEQUENCE [LARGE SCALE GENOMIC DNA]</scope>
</reference>
<dbReference type="PANTHER" id="PTHR31111:SF92">
    <property type="entry name" value="F-BOX DOMAIN-CONTAINING PROTEIN"/>
    <property type="match status" value="1"/>
</dbReference>
<proteinExistence type="predicted"/>
<accession>A0AAU9ST23</accession>
<sequence>MRRSLPPCKKRKTENNAGDAVPLDLVTEVLNRLPARSVARFMLVSKSWARIIRSKCFIGRFPFGSLTQPLRLLMAFNHQDRKTGHQSCRFFYSSSLSSSSSIPTSFLSTITWPHQRYSRVEYPTYCVKGLVCVGETVCNPCSGKFITLPSFNPGISIRVERFFGYDPVNDEYKVLLMRKTFKGRSADPWSDFGVFTLGAKQESWRAIDCSVPHRPYSRGVCIDGAVYYIAHTGTEQKSVVRFDLRSEKFDIFARVSEVIGDSYGFVPMTLINYYGKVAIQPDRRDCTIHLFVFEAGKQNCCVSGANVIRYDPKGASCKTIKIEVDEKRKWFTAAMYFMDYEATLVVISLFPRGKARLGALLKNWDIKWSSEPDSHRKYEYEFVEVLSDYADGSGVSVAFLHKAKGFASVFFRMGAGDADASQIPPHSPYRFSHMIPSFKVTEVK</sequence>
<name>A0AAU9ST23_THLAR</name>
<dbReference type="PANTHER" id="PTHR31111">
    <property type="entry name" value="BNAA05G37150D PROTEIN-RELATED"/>
    <property type="match status" value="1"/>
</dbReference>
<dbReference type="Pfam" id="PF08268">
    <property type="entry name" value="FBA_3"/>
    <property type="match status" value="1"/>
</dbReference>
<dbReference type="AlphaFoldDB" id="A0AAU9ST23"/>
<dbReference type="Proteomes" id="UP000836841">
    <property type="component" value="Chromosome 6"/>
</dbReference>
<dbReference type="InterPro" id="IPR013187">
    <property type="entry name" value="F-box-assoc_dom_typ3"/>
</dbReference>
<protein>
    <recommendedName>
        <fullName evidence="1">F-box domain-containing protein</fullName>
    </recommendedName>
</protein>
<dbReference type="Pfam" id="PF11926">
    <property type="entry name" value="DUF3444"/>
    <property type="match status" value="1"/>
</dbReference>
<evidence type="ECO:0000313" key="2">
    <source>
        <dbReference type="EMBL" id="CAH2072416.1"/>
    </source>
</evidence>
<dbReference type="Pfam" id="PF00646">
    <property type="entry name" value="F-box"/>
    <property type="match status" value="1"/>
</dbReference>
<organism evidence="2 3">
    <name type="scientific">Thlaspi arvense</name>
    <name type="common">Field penny-cress</name>
    <dbReference type="NCBI Taxonomy" id="13288"/>
    <lineage>
        <taxon>Eukaryota</taxon>
        <taxon>Viridiplantae</taxon>
        <taxon>Streptophyta</taxon>
        <taxon>Embryophyta</taxon>
        <taxon>Tracheophyta</taxon>
        <taxon>Spermatophyta</taxon>
        <taxon>Magnoliopsida</taxon>
        <taxon>eudicotyledons</taxon>
        <taxon>Gunneridae</taxon>
        <taxon>Pentapetalae</taxon>
        <taxon>rosids</taxon>
        <taxon>malvids</taxon>
        <taxon>Brassicales</taxon>
        <taxon>Brassicaceae</taxon>
        <taxon>Thlaspideae</taxon>
        <taxon>Thlaspi</taxon>
    </lineage>
</organism>
<evidence type="ECO:0000313" key="3">
    <source>
        <dbReference type="Proteomes" id="UP000836841"/>
    </source>
</evidence>
<dbReference type="SUPFAM" id="SSF81383">
    <property type="entry name" value="F-box domain"/>
    <property type="match status" value="1"/>
</dbReference>
<dbReference type="EMBL" id="OU466862">
    <property type="protein sequence ID" value="CAH2072416.1"/>
    <property type="molecule type" value="Genomic_DNA"/>
</dbReference>
<feature type="domain" description="F-box" evidence="1">
    <location>
        <begin position="21"/>
        <end position="60"/>
    </location>
</feature>
<dbReference type="InterPro" id="IPR024593">
    <property type="entry name" value="DUF3444"/>
</dbReference>
<dbReference type="InterPro" id="IPR017451">
    <property type="entry name" value="F-box-assoc_interact_dom"/>
</dbReference>
<keyword evidence="3" id="KW-1185">Reference proteome</keyword>
<evidence type="ECO:0000259" key="1">
    <source>
        <dbReference type="SMART" id="SM00256"/>
    </source>
</evidence>